<dbReference type="AlphaFoldDB" id="A0A1H4ER29"/>
<accession>A0A1H4ER29</accession>
<reference evidence="2 3" key="1">
    <citation type="submission" date="2016-10" db="EMBL/GenBank/DDBJ databases">
        <authorList>
            <person name="de Groot N.N."/>
        </authorList>
    </citation>
    <scope>NUCLEOTIDE SEQUENCE [LARGE SCALE GENOMIC DNA]</scope>
    <source>
        <strain evidence="2 3">DSM 21228</strain>
    </source>
</reference>
<keyword evidence="1" id="KW-1133">Transmembrane helix</keyword>
<dbReference type="OrthoDB" id="5623789at2"/>
<protein>
    <submittedName>
        <fullName evidence="2">Uncharacterized protein</fullName>
    </submittedName>
</protein>
<dbReference type="STRING" id="525918.SAMN05660964_02692"/>
<name>A0A1H4ER29_9GAMM</name>
<keyword evidence="3" id="KW-1185">Reference proteome</keyword>
<evidence type="ECO:0000313" key="2">
    <source>
        <dbReference type="EMBL" id="SEA87309.1"/>
    </source>
</evidence>
<dbReference type="Proteomes" id="UP000199397">
    <property type="component" value="Unassembled WGS sequence"/>
</dbReference>
<keyword evidence="1" id="KW-0812">Transmembrane</keyword>
<dbReference type="EMBL" id="FNQP01000016">
    <property type="protein sequence ID" value="SEA87309.1"/>
    <property type="molecule type" value="Genomic_DNA"/>
</dbReference>
<evidence type="ECO:0000313" key="3">
    <source>
        <dbReference type="Proteomes" id="UP000199397"/>
    </source>
</evidence>
<organism evidence="2 3">
    <name type="scientific">Thiothrix caldifontis</name>
    <dbReference type="NCBI Taxonomy" id="525918"/>
    <lineage>
        <taxon>Bacteria</taxon>
        <taxon>Pseudomonadati</taxon>
        <taxon>Pseudomonadota</taxon>
        <taxon>Gammaproteobacteria</taxon>
        <taxon>Thiotrichales</taxon>
        <taxon>Thiotrichaceae</taxon>
        <taxon>Thiothrix</taxon>
    </lineage>
</organism>
<sequence length="159" mass="17905">MLRWFFAQPLHLRIAIMVAPILAIGGWGMMDLWVTKDQPKPTVEQQVAMLPLQLQGECFLATNQCLLQHDKMKLSMLLKDSGKPGIVRMEIIPDTNIRGIQMSLVQLENEHQIVVESTPDGNLWFAEFPDKLLTPSPSALRIALAKFGSVSFAEIQPHF</sequence>
<evidence type="ECO:0000256" key="1">
    <source>
        <dbReference type="SAM" id="Phobius"/>
    </source>
</evidence>
<proteinExistence type="predicted"/>
<keyword evidence="1" id="KW-0472">Membrane</keyword>
<dbReference type="RefSeq" id="WP_093069422.1">
    <property type="nucleotide sequence ID" value="NZ_FNQP01000016.1"/>
</dbReference>
<gene>
    <name evidence="2" type="ORF">SAMN05660964_02692</name>
</gene>
<feature type="transmembrane region" description="Helical" evidence="1">
    <location>
        <begin position="12"/>
        <end position="30"/>
    </location>
</feature>